<dbReference type="EMBL" id="CAJOBC010059995">
    <property type="protein sequence ID" value="CAF4206361.1"/>
    <property type="molecule type" value="Genomic_DNA"/>
</dbReference>
<keyword evidence="3" id="KW-1185">Reference proteome</keyword>
<dbReference type="Proteomes" id="UP000663829">
    <property type="component" value="Unassembled WGS sequence"/>
</dbReference>
<evidence type="ECO:0000313" key="3">
    <source>
        <dbReference type="Proteomes" id="UP000663829"/>
    </source>
</evidence>
<evidence type="ECO:0000313" key="2">
    <source>
        <dbReference type="EMBL" id="CAF4206361.1"/>
    </source>
</evidence>
<feature type="non-terminal residue" evidence="1">
    <location>
        <position position="11"/>
    </location>
</feature>
<reference evidence="1" key="1">
    <citation type="submission" date="2021-02" db="EMBL/GenBank/DDBJ databases">
        <authorList>
            <person name="Nowell W R."/>
        </authorList>
    </citation>
    <scope>NUCLEOTIDE SEQUENCE</scope>
</reference>
<accession>A0A815GUY1</accession>
<sequence length="11" mass="1293">MHNPRGLPRES</sequence>
<dbReference type="Proteomes" id="UP000681722">
    <property type="component" value="Unassembled WGS sequence"/>
</dbReference>
<name>A0A815GUY1_9BILA</name>
<evidence type="ECO:0000313" key="1">
    <source>
        <dbReference type="EMBL" id="CAF1343098.1"/>
    </source>
</evidence>
<dbReference type="EMBL" id="CAJNOQ010014513">
    <property type="protein sequence ID" value="CAF1343098.1"/>
    <property type="molecule type" value="Genomic_DNA"/>
</dbReference>
<organism evidence="1 3">
    <name type="scientific">Didymodactylos carnosus</name>
    <dbReference type="NCBI Taxonomy" id="1234261"/>
    <lineage>
        <taxon>Eukaryota</taxon>
        <taxon>Metazoa</taxon>
        <taxon>Spiralia</taxon>
        <taxon>Gnathifera</taxon>
        <taxon>Rotifera</taxon>
        <taxon>Eurotatoria</taxon>
        <taxon>Bdelloidea</taxon>
        <taxon>Philodinida</taxon>
        <taxon>Philodinidae</taxon>
        <taxon>Didymodactylos</taxon>
    </lineage>
</organism>
<comment type="caution">
    <text evidence="1">The sequence shown here is derived from an EMBL/GenBank/DDBJ whole genome shotgun (WGS) entry which is preliminary data.</text>
</comment>
<gene>
    <name evidence="1" type="ORF">GPM918_LOCUS30531</name>
    <name evidence="2" type="ORF">SRO942_LOCUS31149</name>
</gene>
<protein>
    <submittedName>
        <fullName evidence="1">Uncharacterized protein</fullName>
    </submittedName>
</protein>
<proteinExistence type="predicted"/>